<evidence type="ECO:0000313" key="1">
    <source>
        <dbReference type="EMBL" id="HEF66237.1"/>
    </source>
</evidence>
<comment type="caution">
    <text evidence="1">The sequence shown here is derived from an EMBL/GenBank/DDBJ whole genome shotgun (WGS) entry which is preliminary data.</text>
</comment>
<dbReference type="Pfam" id="PF04951">
    <property type="entry name" value="Peptidase_M55"/>
    <property type="match status" value="1"/>
</dbReference>
<dbReference type="InterPro" id="IPR036177">
    <property type="entry name" value="Peptidase_M55_sf"/>
</dbReference>
<dbReference type="AlphaFoldDB" id="A0A7C1JLZ3"/>
<dbReference type="Gene3D" id="3.40.50.10780">
    <property type="entry name" value="Dipeptide transport protein"/>
    <property type="match status" value="1"/>
</dbReference>
<keyword evidence="1" id="KW-0031">Aminopeptidase</keyword>
<dbReference type="EMBL" id="DSJL01000011">
    <property type="protein sequence ID" value="HEF66237.1"/>
    <property type="molecule type" value="Genomic_DNA"/>
</dbReference>
<proteinExistence type="predicted"/>
<dbReference type="GO" id="GO:0004177">
    <property type="term" value="F:aminopeptidase activity"/>
    <property type="evidence" value="ECO:0007669"/>
    <property type="project" value="UniProtKB-KW"/>
</dbReference>
<keyword evidence="1" id="KW-0645">Protease</keyword>
<keyword evidence="1" id="KW-0378">Hydrolase</keyword>
<sequence>MELLVIADLEGMSSISRWEICFPAHAEYSEALAAYRAEVDAVAEAARAWGLGAVRILDWHQRLLPLDLFPEVMTPDELLLEQRPRVAVLLGFHARAGQRDAFASRTLMPGLQLFWEDREAGELALASRWLGELGIPLLLVTGDRGLTSEAEEWTDQTATVTVKRALAPDRAESLPLERAHRAIADALQRVLARRSWWWVYRPSSPIQVRLELPDGSRSFCKASSMQELFELLFQLAGSFGRFGLPLVNQRR</sequence>
<accession>A0A7C1JLZ3</accession>
<gene>
    <name evidence="1" type="ORF">ENP47_11680</name>
</gene>
<dbReference type="InterPro" id="IPR027476">
    <property type="entry name" value="DppA_N"/>
</dbReference>
<dbReference type="InterPro" id="IPR007035">
    <property type="entry name" value="Peptidase_M55"/>
</dbReference>
<dbReference type="SUPFAM" id="SSF63992">
    <property type="entry name" value="Dipeptide transport protein"/>
    <property type="match status" value="1"/>
</dbReference>
<protein>
    <submittedName>
        <fullName evidence="1">Aminopeptidase</fullName>
    </submittedName>
</protein>
<name>A0A7C1JLZ3_THERO</name>
<reference evidence="1" key="1">
    <citation type="journal article" date="2020" name="mSystems">
        <title>Genome- and Community-Level Interaction Insights into Carbon Utilization and Element Cycling Functions of Hydrothermarchaeota in Hydrothermal Sediment.</title>
        <authorList>
            <person name="Zhou Z."/>
            <person name="Liu Y."/>
            <person name="Xu W."/>
            <person name="Pan J."/>
            <person name="Luo Z.H."/>
            <person name="Li M."/>
        </authorList>
    </citation>
    <scope>NUCLEOTIDE SEQUENCE [LARGE SCALE GENOMIC DNA]</scope>
    <source>
        <strain evidence="1">SpSt-222</strain>
    </source>
</reference>
<organism evidence="1">
    <name type="scientific">Thermomicrobium roseum</name>
    <dbReference type="NCBI Taxonomy" id="500"/>
    <lineage>
        <taxon>Bacteria</taxon>
        <taxon>Pseudomonadati</taxon>
        <taxon>Thermomicrobiota</taxon>
        <taxon>Thermomicrobia</taxon>
        <taxon>Thermomicrobiales</taxon>
        <taxon>Thermomicrobiaceae</taxon>
        <taxon>Thermomicrobium</taxon>
    </lineage>
</organism>